<dbReference type="InterPro" id="IPR042095">
    <property type="entry name" value="SUMF_sf"/>
</dbReference>
<dbReference type="InterPro" id="IPR049052">
    <property type="entry name" value="nSTAND1"/>
</dbReference>
<evidence type="ECO:0000256" key="4">
    <source>
        <dbReference type="ARBA" id="ARBA00022840"/>
    </source>
</evidence>
<dbReference type="PANTHER" id="PTHR43289:SF6">
    <property type="entry name" value="SERINE_THREONINE-PROTEIN KINASE NEKL-3"/>
    <property type="match status" value="1"/>
</dbReference>
<dbReference type="InterPro" id="IPR016187">
    <property type="entry name" value="CTDL_fold"/>
</dbReference>
<sequence>MNDPAENPDNELTQEGPSDLNLGKEPASNPESTTGAPTELAPDEVAATGAERTGDESTFSVDDTFSGLGPAQQTFEADVQQTNRSLHDHKRSNGRRLKAEVPEMIGRYRVESTLGEGGFGCVYLAWDDDLQRNVTVKVPHNNRVRNHLDVQAFLAEARTLAKLEHPNIVPVHDVGHTLQGICFIVSRYIDGNDLYKRIKVQPLNVGESVSLIATVARAVHYAHTHGVIHRDIKPNNILLDKRGTPYLADFGLALLEENAARSSNLAGTPSYMSPEQARGENHLVQGTSDIFALGIVLYELIVGHRPFRGETTSDVLRAIQEDEVQRFRDLNGDIPAELERICMKSLSKRALDRHNTALDFAEDLDHFLSQNEGLHLLSGASTQAVVATGSMEQSRSSRQFLGIVPKGLRSFGPDDAHFFLGLLPGPYNRNGMPESILFWRRRIEELDPDEAFRVGLIYGPSGCGKSSFVKAGLIPTLSPHVTAVAIEAAVGATENRLLNRLRRQCPYLDTELGLRESIATLRHGNVMGEGKKVLIVIDQFEQWLYSVDQPEHSELAKALRQCDGEHVQCILMVRDDFWLAFTRFMDHLEIELMQNRNMAMIDLFDKSHAKRVLTEFGRAFHRLPERASETSRDQNLFVSNAIDDLAENGKVTPVRLALFAEMVKGKTWSTATLKKIGGTAGVGVMFLDENFVADSAPLDYRMHKDAVYATLAELLPAPGANLKGHMKSREELLRASGYSEQPKQFQGMMRALDSELHLITRTDPEGKGDQSVNLSGSQSASVSTQVYYQLAHDYLVPSIRQWQVQMQQGTRKGRAEIRSAQRAEVWRSHPETRHLPTWIEWATILVFTKHDRWDDSQQRMMKAATHRHTTSTLIVVAAMMLAVFGLFQYAAWDKAKSLTGQLKITNVAEAPRLLEQLAGRERWSASRLRAIQDESAPDSRSYLFASIALLDSDASQVEKIRPFLQHSDPETLRLVCNTLEPYRTQLVQPLWERLGDQDLERVIDDDGRPFSERFNAGLALAKFDPPRLDELEHAKRWHRHADYLADELIFFRNIDMQFYSSLLELAKPLAPIIATRLSSVISDFDEVESRRESSLSLLTDLFADRPVTLARHMMHGGVEQLAPKAKLFEKHRDEIRPLLDRYVKKEISMRDPMWRRAATEKANAAALLLRLGASSDAIWSVFKPDAVTERDVVSDLSPEDWIRDELKRLLPEDAFEKIPADCDLLSLQMRLAELTFGRSLNPTARTKLVQRVRGLGVDPSTIARRLLIESDVDVRCGLLQALGNYQATELDDDLRDHVVTAVKGWFRTSAEASIHANAFWFLNLDSWGNRQWVQGEIVPSDHSIKSDRQWYVNQSGQTMIQLPQHDPLDEYRIDAAMGEVTLGQLRQWSTDPEKVKYWSGSSLDCAVGQVSYQEAVEYCNWLSIANGLGEDQLCYPVREQGGDDPVELVADYQLRSGYRLATANEYFFMASSGCLTDYSFGSSASPTALEGEEELWDGYSANLIGDGDASWPIAQVRPNGFGIFDTYMNVREWTSTARPIDRNQRQICGSDYRYHWGMNGISPYYIGWADVTARASFWGLRVVRSRPVVSDNSK</sequence>
<keyword evidence="1 7" id="KW-0808">Transferase</keyword>
<keyword evidence="4" id="KW-0067">ATP-binding</keyword>
<dbReference type="SUPFAM" id="SSF56436">
    <property type="entry name" value="C-type lectin-like"/>
    <property type="match status" value="1"/>
</dbReference>
<dbReference type="SUPFAM" id="SSF56112">
    <property type="entry name" value="Protein kinase-like (PK-like)"/>
    <property type="match status" value="1"/>
</dbReference>
<dbReference type="Pfam" id="PF03781">
    <property type="entry name" value="FGE-sulfatase"/>
    <property type="match status" value="1"/>
</dbReference>
<dbReference type="InterPro" id="IPR027417">
    <property type="entry name" value="P-loop_NTPase"/>
</dbReference>
<dbReference type="Pfam" id="PF20703">
    <property type="entry name" value="nSTAND1"/>
    <property type="match status" value="1"/>
</dbReference>
<dbReference type="Pfam" id="PF00069">
    <property type="entry name" value="Pkinase"/>
    <property type="match status" value="1"/>
</dbReference>
<evidence type="ECO:0000313" key="7">
    <source>
        <dbReference type="EMBL" id="QDT12582.1"/>
    </source>
</evidence>
<feature type="region of interest" description="Disordered" evidence="5">
    <location>
        <begin position="1"/>
        <end position="58"/>
    </location>
</feature>
<dbReference type="Gene3D" id="3.30.200.20">
    <property type="entry name" value="Phosphorylase Kinase, domain 1"/>
    <property type="match status" value="1"/>
</dbReference>
<dbReference type="RefSeq" id="WP_145420461.1">
    <property type="nucleotide sequence ID" value="NZ_CP036526.1"/>
</dbReference>
<keyword evidence="3 7" id="KW-0418">Kinase</keyword>
<dbReference type="InterPro" id="IPR000719">
    <property type="entry name" value="Prot_kinase_dom"/>
</dbReference>
<dbReference type="PROSITE" id="PS50011">
    <property type="entry name" value="PROTEIN_KINASE_DOM"/>
    <property type="match status" value="1"/>
</dbReference>
<dbReference type="EMBL" id="CP036526">
    <property type="protein sequence ID" value="QDT12582.1"/>
    <property type="molecule type" value="Genomic_DNA"/>
</dbReference>
<dbReference type="CDD" id="cd14014">
    <property type="entry name" value="STKc_PknB_like"/>
    <property type="match status" value="1"/>
</dbReference>
<dbReference type="Proteomes" id="UP000319817">
    <property type="component" value="Chromosome"/>
</dbReference>
<reference evidence="7 8" key="1">
    <citation type="submission" date="2019-02" db="EMBL/GenBank/DDBJ databases">
        <title>Deep-cultivation of Planctomycetes and their phenomic and genomic characterization uncovers novel biology.</title>
        <authorList>
            <person name="Wiegand S."/>
            <person name="Jogler M."/>
            <person name="Boedeker C."/>
            <person name="Pinto D."/>
            <person name="Vollmers J."/>
            <person name="Rivas-Marin E."/>
            <person name="Kohn T."/>
            <person name="Peeters S.H."/>
            <person name="Heuer A."/>
            <person name="Rast P."/>
            <person name="Oberbeckmann S."/>
            <person name="Bunk B."/>
            <person name="Jeske O."/>
            <person name="Meyerdierks A."/>
            <person name="Storesund J.E."/>
            <person name="Kallscheuer N."/>
            <person name="Luecker S."/>
            <person name="Lage O.M."/>
            <person name="Pohl T."/>
            <person name="Merkel B.J."/>
            <person name="Hornburger P."/>
            <person name="Mueller R.-W."/>
            <person name="Bruemmer F."/>
            <person name="Labrenz M."/>
            <person name="Spormann A.M."/>
            <person name="Op den Camp H."/>
            <person name="Overmann J."/>
            <person name="Amann R."/>
            <person name="Jetten M.S.M."/>
            <person name="Mascher T."/>
            <person name="Medema M.H."/>
            <person name="Devos D.P."/>
            <person name="Kaster A.-K."/>
            <person name="Ovreas L."/>
            <person name="Rohde M."/>
            <person name="Galperin M.Y."/>
            <person name="Jogler C."/>
        </authorList>
    </citation>
    <scope>NUCLEOTIDE SEQUENCE [LARGE SCALE GENOMIC DNA]</scope>
    <source>
        <strain evidence="7 8">K23_9</strain>
    </source>
</reference>
<evidence type="ECO:0000256" key="1">
    <source>
        <dbReference type="ARBA" id="ARBA00022679"/>
    </source>
</evidence>
<name>A0A517NZQ1_9BACT</name>
<evidence type="ECO:0000256" key="2">
    <source>
        <dbReference type="ARBA" id="ARBA00022741"/>
    </source>
</evidence>
<dbReference type="EC" id="2.7.11.1" evidence="7"/>
<dbReference type="GO" id="GO:0004674">
    <property type="term" value="F:protein serine/threonine kinase activity"/>
    <property type="evidence" value="ECO:0007669"/>
    <property type="project" value="UniProtKB-EC"/>
</dbReference>
<dbReference type="InterPro" id="IPR005532">
    <property type="entry name" value="SUMF_dom"/>
</dbReference>
<organism evidence="7 8">
    <name type="scientific">Stieleria marina</name>
    <dbReference type="NCBI Taxonomy" id="1930275"/>
    <lineage>
        <taxon>Bacteria</taxon>
        <taxon>Pseudomonadati</taxon>
        <taxon>Planctomycetota</taxon>
        <taxon>Planctomycetia</taxon>
        <taxon>Pirellulales</taxon>
        <taxon>Pirellulaceae</taxon>
        <taxon>Stieleria</taxon>
    </lineage>
</organism>
<keyword evidence="2" id="KW-0547">Nucleotide-binding</keyword>
<dbReference type="Gene3D" id="3.90.1580.10">
    <property type="entry name" value="paralog of FGE (formylglycine-generating enzyme)"/>
    <property type="match status" value="1"/>
</dbReference>
<dbReference type="SMART" id="SM00220">
    <property type="entry name" value="S_TKc"/>
    <property type="match status" value="1"/>
</dbReference>
<dbReference type="PROSITE" id="PS00108">
    <property type="entry name" value="PROTEIN_KINASE_ST"/>
    <property type="match status" value="1"/>
</dbReference>
<evidence type="ECO:0000256" key="5">
    <source>
        <dbReference type="SAM" id="MobiDB-lite"/>
    </source>
</evidence>
<dbReference type="GO" id="GO:0005524">
    <property type="term" value="F:ATP binding"/>
    <property type="evidence" value="ECO:0007669"/>
    <property type="project" value="UniProtKB-KW"/>
</dbReference>
<feature type="domain" description="Protein kinase" evidence="6">
    <location>
        <begin position="108"/>
        <end position="368"/>
    </location>
</feature>
<dbReference type="InterPro" id="IPR008271">
    <property type="entry name" value="Ser/Thr_kinase_AS"/>
</dbReference>
<keyword evidence="8" id="KW-1185">Reference proteome</keyword>
<protein>
    <submittedName>
        <fullName evidence="7">Serine/threonine-protein kinase StkP</fullName>
        <ecNumber evidence="7">2.7.11.1</ecNumber>
    </submittedName>
</protein>
<proteinExistence type="predicted"/>
<evidence type="ECO:0000313" key="8">
    <source>
        <dbReference type="Proteomes" id="UP000319817"/>
    </source>
</evidence>
<gene>
    <name evidence="7" type="primary">stkP_4</name>
    <name evidence="7" type="ORF">K239x_45920</name>
</gene>
<dbReference type="InterPro" id="IPR011009">
    <property type="entry name" value="Kinase-like_dom_sf"/>
</dbReference>
<evidence type="ECO:0000259" key="6">
    <source>
        <dbReference type="PROSITE" id="PS50011"/>
    </source>
</evidence>
<dbReference type="SUPFAM" id="SSF52540">
    <property type="entry name" value="P-loop containing nucleoside triphosphate hydrolases"/>
    <property type="match status" value="1"/>
</dbReference>
<dbReference type="Gene3D" id="1.10.510.10">
    <property type="entry name" value="Transferase(Phosphotransferase) domain 1"/>
    <property type="match status" value="1"/>
</dbReference>
<dbReference type="PANTHER" id="PTHR43289">
    <property type="entry name" value="MITOGEN-ACTIVATED PROTEIN KINASE KINASE KINASE 20-RELATED"/>
    <property type="match status" value="1"/>
</dbReference>
<accession>A0A517NZQ1</accession>
<dbReference type="OrthoDB" id="6111975at2"/>
<evidence type="ECO:0000256" key="3">
    <source>
        <dbReference type="ARBA" id="ARBA00022777"/>
    </source>
</evidence>